<dbReference type="PRINTS" id="PR00701">
    <property type="entry name" value="60KDINNERMP"/>
</dbReference>
<keyword evidence="5 13" id="KW-1003">Cell membrane</keyword>
<dbReference type="NCBIfam" id="TIGR03592">
    <property type="entry name" value="yidC_oxa1_cterm"/>
    <property type="match status" value="1"/>
</dbReference>
<dbReference type="Pfam" id="PF14849">
    <property type="entry name" value="YidC_periplas"/>
    <property type="match status" value="1"/>
</dbReference>
<name>A0A1A8T358_9GAMM</name>
<dbReference type="CDD" id="cd19961">
    <property type="entry name" value="EcYidC-like_peri"/>
    <property type="match status" value="1"/>
</dbReference>
<evidence type="ECO:0000259" key="16">
    <source>
        <dbReference type="Pfam" id="PF14849"/>
    </source>
</evidence>
<evidence type="ECO:0000256" key="10">
    <source>
        <dbReference type="ARBA" id="ARBA00023186"/>
    </source>
</evidence>
<evidence type="ECO:0000256" key="11">
    <source>
        <dbReference type="ARBA" id="ARBA00033245"/>
    </source>
</evidence>
<keyword evidence="4 13" id="KW-0813">Transport</keyword>
<evidence type="ECO:0000313" key="17">
    <source>
        <dbReference type="EMBL" id="SBS25171.1"/>
    </source>
</evidence>
<evidence type="ECO:0000256" key="5">
    <source>
        <dbReference type="ARBA" id="ARBA00022475"/>
    </source>
</evidence>
<dbReference type="NCBIfam" id="NF002352">
    <property type="entry name" value="PRK01318.1-3"/>
    <property type="match status" value="1"/>
</dbReference>
<comment type="function">
    <text evidence="13">Required for the insertion and/or proper folding and/or complex formation of integral membrane proteins into the membrane. Involved in integration of membrane proteins that insert both dependently and independently of the Sec translocase complex, as well as at least some lipoproteins. Aids folding of multispanning membrane proteins.</text>
</comment>
<evidence type="ECO:0000256" key="12">
    <source>
        <dbReference type="ARBA" id="ARBA00033342"/>
    </source>
</evidence>
<evidence type="ECO:0000256" key="8">
    <source>
        <dbReference type="ARBA" id="ARBA00022989"/>
    </source>
</evidence>
<dbReference type="GO" id="GO:0015031">
    <property type="term" value="P:protein transport"/>
    <property type="evidence" value="ECO:0007669"/>
    <property type="project" value="UniProtKB-KW"/>
</dbReference>
<dbReference type="InterPro" id="IPR028055">
    <property type="entry name" value="YidC/Oxa/ALB_C"/>
</dbReference>
<dbReference type="InterPro" id="IPR038221">
    <property type="entry name" value="YidC_periplasmic_sf"/>
</dbReference>
<feature type="domain" description="Membrane insertase YidC/Oxa/ALB C-terminal" evidence="15">
    <location>
        <begin position="369"/>
        <end position="547"/>
    </location>
</feature>
<dbReference type="EMBL" id="FLOB01000001">
    <property type="protein sequence ID" value="SBS25171.1"/>
    <property type="molecule type" value="Genomic_DNA"/>
</dbReference>
<evidence type="ECO:0000256" key="13">
    <source>
        <dbReference type="HAMAP-Rule" id="MF_01810"/>
    </source>
</evidence>
<dbReference type="GO" id="GO:0051205">
    <property type="term" value="P:protein insertion into membrane"/>
    <property type="evidence" value="ECO:0007669"/>
    <property type="project" value="TreeGrafter"/>
</dbReference>
<evidence type="ECO:0000256" key="4">
    <source>
        <dbReference type="ARBA" id="ARBA00022448"/>
    </source>
</evidence>
<keyword evidence="6 13" id="KW-0812">Transmembrane</keyword>
<evidence type="ECO:0000256" key="14">
    <source>
        <dbReference type="SAM" id="MobiDB-lite"/>
    </source>
</evidence>
<dbReference type="InterPro" id="IPR001708">
    <property type="entry name" value="YidC/ALB3/OXA1/COX18"/>
</dbReference>
<keyword evidence="7 13" id="KW-0653">Protein transport</keyword>
<sequence>MDFRRYFLWGALFITGYLLFLQWNHDYGPQSKQSAAQTTQQTAETIKQSESETDLPDAHHNANAASSKIPDNVTKVAPGKLIHITTDTLSVDINPVGGDIVGAALPKYTKVLGKPAPFVILEDTAAHVYVTQSGLIGPNGPDASSKGRPVYTTEKTSYTLEKGQDALNVNLYYTGANGVKYTKTFRFTRGNYRIKEMMTIDNTTNKVWRGNLFGQIKRDNSPDPSQSTNMGLHPYLGGAISDNDTKYSKISFDKMKEEPVKVSADKGWVALLQHYFVTAWVPEQGQNFTLQARTNGDFNLIGFVGPRVDVEPGKKATLSSTFYVGPKLEKHLEATAPNLDLTVDYGWLWFLAKPIFSLLSFIHSVVGNWGFSIILIVCCVKLVFFKLSAASYRSMAKMRKFAPEIAKLKEQYGDDRQKMSQAMMALYKKEKINPLGGCLPILVQMPVFLSLYWVLMESVQLRHAPFIFWIHDLSVMDPYFILPILMGLSMFGQQMLNPTPPDPMQAKIMKLMPIAFTFFFLWFPAGLVLYWVTNNSLSILQQYIITKRIEREG</sequence>
<evidence type="ECO:0000256" key="2">
    <source>
        <dbReference type="ARBA" id="ARBA00010527"/>
    </source>
</evidence>
<proteinExistence type="inferred from homology"/>
<feature type="transmembrane region" description="Helical" evidence="13">
    <location>
        <begin position="6"/>
        <end position="23"/>
    </location>
</feature>
<dbReference type="CDD" id="cd20070">
    <property type="entry name" value="5TM_YidC_Alb3"/>
    <property type="match status" value="1"/>
</dbReference>
<accession>A0A1A8T358</accession>
<evidence type="ECO:0000256" key="9">
    <source>
        <dbReference type="ARBA" id="ARBA00023136"/>
    </source>
</evidence>
<keyword evidence="8 13" id="KW-1133">Transmembrane helix</keyword>
<feature type="domain" description="Membrane insertase YidC N-terminal" evidence="16">
    <location>
        <begin position="82"/>
        <end position="357"/>
    </location>
</feature>
<evidence type="ECO:0000256" key="1">
    <source>
        <dbReference type="ARBA" id="ARBA00004429"/>
    </source>
</evidence>
<comment type="subcellular location">
    <subcellularLocation>
        <location evidence="1">Cell inner membrane</location>
        <topology evidence="1">Multi-pass membrane protein</topology>
    </subcellularLocation>
    <subcellularLocation>
        <location evidence="13">Cell membrane</location>
        <topology evidence="13">Multi-pass membrane protein</topology>
    </subcellularLocation>
</comment>
<organism evidence="17 18">
    <name type="scientific">Marinomonas spartinae</name>
    <dbReference type="NCBI Taxonomy" id="1792290"/>
    <lineage>
        <taxon>Bacteria</taxon>
        <taxon>Pseudomonadati</taxon>
        <taxon>Pseudomonadota</taxon>
        <taxon>Gammaproteobacteria</taxon>
        <taxon>Oceanospirillales</taxon>
        <taxon>Oceanospirillaceae</taxon>
        <taxon>Marinomonas</taxon>
    </lineage>
</organism>
<feature type="transmembrane region" description="Helical" evidence="13">
    <location>
        <begin position="369"/>
        <end position="389"/>
    </location>
</feature>
<comment type="similarity">
    <text evidence="2 13">Belongs to the OXA1/ALB3/YidC family. Type 1 subfamily.</text>
</comment>
<comment type="subunit">
    <text evidence="13">Interacts with the Sec translocase complex via SecD. Specifically interacts with transmembrane segments of nascent integral membrane proteins during membrane integration.</text>
</comment>
<dbReference type="InterPro" id="IPR028053">
    <property type="entry name" value="Membr_insert_YidC_N"/>
</dbReference>
<evidence type="ECO:0000259" key="15">
    <source>
        <dbReference type="Pfam" id="PF02096"/>
    </source>
</evidence>
<protein>
    <recommendedName>
        <fullName evidence="3 13">Membrane protein insertase YidC</fullName>
    </recommendedName>
    <alternativeName>
        <fullName evidence="12 13">Foldase YidC</fullName>
    </alternativeName>
    <alternativeName>
        <fullName evidence="11 13">Membrane integrase YidC</fullName>
    </alternativeName>
    <alternativeName>
        <fullName evidence="13">Membrane protein YidC</fullName>
    </alternativeName>
</protein>
<dbReference type="PRINTS" id="PR01900">
    <property type="entry name" value="YIDCPROTEIN"/>
</dbReference>
<dbReference type="InterPro" id="IPR019998">
    <property type="entry name" value="Membr_insert_YidC"/>
</dbReference>
<dbReference type="Gene3D" id="2.70.98.90">
    <property type="match status" value="1"/>
</dbReference>
<dbReference type="AlphaFoldDB" id="A0A1A8T358"/>
<dbReference type="OrthoDB" id="9780552at2"/>
<feature type="transmembrane region" description="Helical" evidence="13">
    <location>
        <begin position="511"/>
        <end position="532"/>
    </location>
</feature>
<dbReference type="HAMAP" id="MF_01810">
    <property type="entry name" value="YidC_type1"/>
    <property type="match status" value="1"/>
</dbReference>
<keyword evidence="18" id="KW-1185">Reference proteome</keyword>
<dbReference type="GO" id="GO:0005886">
    <property type="term" value="C:plasma membrane"/>
    <property type="evidence" value="ECO:0007669"/>
    <property type="project" value="UniProtKB-SubCell"/>
</dbReference>
<dbReference type="PANTHER" id="PTHR12428">
    <property type="entry name" value="OXA1"/>
    <property type="match status" value="1"/>
</dbReference>
<feature type="transmembrane region" description="Helical" evidence="13">
    <location>
        <begin position="432"/>
        <end position="454"/>
    </location>
</feature>
<keyword evidence="10 13" id="KW-0143">Chaperone</keyword>
<dbReference type="InterPro" id="IPR047196">
    <property type="entry name" value="YidC_ALB_C"/>
</dbReference>
<feature type="transmembrane region" description="Helical" evidence="13">
    <location>
        <begin position="466"/>
        <end position="491"/>
    </location>
</feature>
<dbReference type="STRING" id="1792290.MSP8886_00192"/>
<evidence type="ECO:0000313" key="18">
    <source>
        <dbReference type="Proteomes" id="UP000092544"/>
    </source>
</evidence>
<dbReference type="RefSeq" id="WP_067011789.1">
    <property type="nucleotide sequence ID" value="NZ_FLOB01000001.1"/>
</dbReference>
<reference evidence="17 18" key="1">
    <citation type="submission" date="2016-06" db="EMBL/GenBank/DDBJ databases">
        <authorList>
            <person name="Kjaerup R.B."/>
            <person name="Dalgaard T.S."/>
            <person name="Juul-Madsen H.R."/>
        </authorList>
    </citation>
    <scope>NUCLEOTIDE SEQUENCE [LARGE SCALE GENOMIC DNA]</scope>
    <source>
        <strain evidence="17 18">CECT 8886</strain>
    </source>
</reference>
<feature type="region of interest" description="Disordered" evidence="14">
    <location>
        <begin position="31"/>
        <end position="67"/>
    </location>
</feature>
<evidence type="ECO:0000256" key="6">
    <source>
        <dbReference type="ARBA" id="ARBA00022692"/>
    </source>
</evidence>
<gene>
    <name evidence="13 17" type="primary">yidC</name>
    <name evidence="17" type="ORF">MSP8886_00192</name>
</gene>
<dbReference type="Proteomes" id="UP000092544">
    <property type="component" value="Unassembled WGS sequence"/>
</dbReference>
<evidence type="ECO:0000256" key="3">
    <source>
        <dbReference type="ARBA" id="ARBA00015325"/>
    </source>
</evidence>
<dbReference type="GO" id="GO:0032977">
    <property type="term" value="F:membrane insertase activity"/>
    <property type="evidence" value="ECO:0007669"/>
    <property type="project" value="InterPro"/>
</dbReference>
<dbReference type="Pfam" id="PF02096">
    <property type="entry name" value="60KD_IMP"/>
    <property type="match status" value="1"/>
</dbReference>
<dbReference type="PANTHER" id="PTHR12428:SF65">
    <property type="entry name" value="CYTOCHROME C OXIDASE ASSEMBLY PROTEIN COX18, MITOCHONDRIAL"/>
    <property type="match status" value="1"/>
</dbReference>
<dbReference type="NCBIfam" id="TIGR03593">
    <property type="entry name" value="yidC_nterm"/>
    <property type="match status" value="1"/>
</dbReference>
<keyword evidence="9 13" id="KW-0472">Membrane</keyword>
<evidence type="ECO:0000256" key="7">
    <source>
        <dbReference type="ARBA" id="ARBA00022927"/>
    </source>
</evidence>